<evidence type="ECO:0000313" key="3">
    <source>
        <dbReference type="EMBL" id="AIC92604.1"/>
    </source>
</evidence>
<keyword evidence="1" id="KW-0472">Membrane</keyword>
<dbReference type="HOGENOM" id="CLU_1318829_0_0_11"/>
<accession>A0A087VW65</accession>
<feature type="domain" description="LytR/CpsA/Psr regulator C-terminal" evidence="2">
    <location>
        <begin position="79"/>
        <end position="165"/>
    </location>
</feature>
<evidence type="ECO:0000259" key="2">
    <source>
        <dbReference type="Pfam" id="PF13399"/>
    </source>
</evidence>
<dbReference type="OrthoDB" id="3267444at2"/>
<organism evidence="3 4">
    <name type="scientific">Bifidobacterium [indicum] DSM 20214 = LMG 11587</name>
    <dbReference type="NCBI Taxonomy" id="1341694"/>
    <lineage>
        <taxon>Bacteria</taxon>
        <taxon>Bacillati</taxon>
        <taxon>Actinomycetota</taxon>
        <taxon>Actinomycetes</taxon>
        <taxon>Bifidobacteriales</taxon>
        <taxon>Bifidobacteriaceae</taxon>
        <taxon>Bifidobacterium</taxon>
    </lineage>
</organism>
<keyword evidence="4" id="KW-1185">Reference proteome</keyword>
<dbReference type="Pfam" id="PF13399">
    <property type="entry name" value="LytR_C"/>
    <property type="match status" value="1"/>
</dbReference>
<dbReference type="Gene3D" id="3.30.70.2390">
    <property type="match status" value="1"/>
</dbReference>
<evidence type="ECO:0000313" key="4">
    <source>
        <dbReference type="Proteomes" id="UP000028569"/>
    </source>
</evidence>
<sequence length="203" mass="22113">MTNPEPLDEREARRQFVRRRQKMVFTIAVCALVVIMIVASLVIFGTVGRSTKESKVVKPNYGVSLPCPPQDSKLVNHPDIRIRVLNGTSKSGLGTAVAAALRNRGFNMQGVGDYPNKTETARTEIRFGIQGIDRGYTVATQFNDAIMIMDDRSDDLVDVVIGATFNDLNDEDKSSTVGKDIEGIKGCVADPASMKDLPEAPKA</sequence>
<feature type="transmembrane region" description="Helical" evidence="1">
    <location>
        <begin position="23"/>
        <end position="47"/>
    </location>
</feature>
<proteinExistence type="predicted"/>
<keyword evidence="1" id="KW-0812">Transmembrane</keyword>
<name>A0A087VW65_9BIFI</name>
<reference evidence="3 4" key="1">
    <citation type="journal article" date="2014" name="Appl. Environ. Microbiol.">
        <title>Genomic encyclopedia of type strains of the genus Bifidobacterium.</title>
        <authorList>
            <person name="Milani C."/>
            <person name="Lugli G.A."/>
            <person name="Duranti S."/>
            <person name="Turroni F."/>
            <person name="Bottacini F."/>
            <person name="Mangifesta M."/>
            <person name="Sanchez B."/>
            <person name="Viappiani A."/>
            <person name="Mancabelli L."/>
            <person name="Taminiau B."/>
            <person name="Delcenserie V."/>
            <person name="Barrangou R."/>
            <person name="Margolles A."/>
            <person name="van Sinderen D."/>
            <person name="Ventura M."/>
        </authorList>
    </citation>
    <scope>NUCLEOTIDE SEQUENCE [LARGE SCALE GENOMIC DNA]</scope>
    <source>
        <strain evidence="3 4">LMG 11587</strain>
    </source>
</reference>
<dbReference type="RefSeq" id="WP_033491045.1">
    <property type="nucleotide sequence ID" value="NZ_CP006018.1"/>
</dbReference>
<dbReference type="KEGG" id="bii:BINDI_1350"/>
<dbReference type="Proteomes" id="UP000028569">
    <property type="component" value="Chromosome"/>
</dbReference>
<dbReference type="GeneID" id="91566800"/>
<gene>
    <name evidence="3" type="ORF">BINDI_1350</name>
</gene>
<protein>
    <recommendedName>
        <fullName evidence="2">LytR/CpsA/Psr regulator C-terminal domain-containing protein</fullName>
    </recommendedName>
</protein>
<dbReference type="EMBL" id="CP006018">
    <property type="protein sequence ID" value="AIC92604.1"/>
    <property type="molecule type" value="Genomic_DNA"/>
</dbReference>
<keyword evidence="1" id="KW-1133">Transmembrane helix</keyword>
<dbReference type="InterPro" id="IPR027381">
    <property type="entry name" value="LytR/CpsA/Psr_C"/>
</dbReference>
<dbReference type="AlphaFoldDB" id="A0A087VW65"/>
<evidence type="ECO:0000256" key="1">
    <source>
        <dbReference type="SAM" id="Phobius"/>
    </source>
</evidence>